<comment type="subcellular location">
    <subcellularLocation>
        <location evidence="2">Membrane</location>
        <topology evidence="2">Multi-pass membrane protein</topology>
    </subcellularLocation>
</comment>
<dbReference type="GO" id="GO:0004252">
    <property type="term" value="F:serine-type endopeptidase activity"/>
    <property type="evidence" value="ECO:0007669"/>
    <property type="project" value="UniProtKB-UniRule"/>
</dbReference>
<dbReference type="FunFam" id="1.20.1540.10:FF:000007">
    <property type="entry name" value="Rhomboid like 2"/>
    <property type="match status" value="1"/>
</dbReference>
<keyword evidence="5" id="KW-0645">Protease</keyword>
<evidence type="ECO:0000256" key="9">
    <source>
        <dbReference type="ARBA" id="ARBA00022989"/>
    </source>
</evidence>
<dbReference type="Pfam" id="PF01694">
    <property type="entry name" value="Rhomboid"/>
    <property type="match status" value="1"/>
</dbReference>
<keyword evidence="7" id="KW-0378">Hydrolase</keyword>
<evidence type="ECO:0000256" key="6">
    <source>
        <dbReference type="ARBA" id="ARBA00022692"/>
    </source>
</evidence>
<gene>
    <name evidence="13" type="ORF">CTOB1V02_LOCUS7572</name>
</gene>
<dbReference type="EC" id="3.4.21.105" evidence="4"/>
<dbReference type="EMBL" id="OB662233">
    <property type="protein sequence ID" value="CAD7229704.1"/>
    <property type="molecule type" value="Genomic_DNA"/>
</dbReference>
<keyword evidence="9" id="KW-1133">Transmembrane helix</keyword>
<evidence type="ECO:0000313" key="13">
    <source>
        <dbReference type="EMBL" id="CAD7229704.1"/>
    </source>
</evidence>
<reference evidence="13" key="1">
    <citation type="submission" date="2020-11" db="EMBL/GenBank/DDBJ databases">
        <authorList>
            <person name="Tran Van P."/>
        </authorList>
    </citation>
    <scope>NUCLEOTIDE SEQUENCE</scope>
</reference>
<keyword evidence="6" id="KW-0812">Transmembrane</keyword>
<dbReference type="PIRSF" id="PIRSF037470">
    <property type="entry name" value="Rhomboid"/>
    <property type="match status" value="1"/>
</dbReference>
<dbReference type="Gene3D" id="1.20.1540.10">
    <property type="entry name" value="Rhomboid-like"/>
    <property type="match status" value="1"/>
</dbReference>
<organism evidence="13">
    <name type="scientific">Cyprideis torosa</name>
    <dbReference type="NCBI Taxonomy" id="163714"/>
    <lineage>
        <taxon>Eukaryota</taxon>
        <taxon>Metazoa</taxon>
        <taxon>Ecdysozoa</taxon>
        <taxon>Arthropoda</taxon>
        <taxon>Crustacea</taxon>
        <taxon>Oligostraca</taxon>
        <taxon>Ostracoda</taxon>
        <taxon>Podocopa</taxon>
        <taxon>Podocopida</taxon>
        <taxon>Cytherocopina</taxon>
        <taxon>Cytheroidea</taxon>
        <taxon>Cytherideidae</taxon>
        <taxon>Cyprideis</taxon>
    </lineage>
</organism>
<evidence type="ECO:0000256" key="8">
    <source>
        <dbReference type="ARBA" id="ARBA00022825"/>
    </source>
</evidence>
<evidence type="ECO:0000256" key="2">
    <source>
        <dbReference type="ARBA" id="ARBA00004141"/>
    </source>
</evidence>
<dbReference type="GO" id="GO:0016020">
    <property type="term" value="C:membrane"/>
    <property type="evidence" value="ECO:0007669"/>
    <property type="project" value="UniProtKB-SubCell"/>
</dbReference>
<evidence type="ECO:0000256" key="3">
    <source>
        <dbReference type="ARBA" id="ARBA00009045"/>
    </source>
</evidence>
<protein>
    <recommendedName>
        <fullName evidence="4">rhomboid protease</fullName>
        <ecNumber evidence="4">3.4.21.105</ecNumber>
    </recommendedName>
</protein>
<dbReference type="PANTHER" id="PTHR45840:SF2">
    <property type="entry name" value="PROTEIN RHOMBOID-RELATED"/>
    <property type="match status" value="1"/>
</dbReference>
<dbReference type="SUPFAM" id="SSF144091">
    <property type="entry name" value="Rhomboid-like"/>
    <property type="match status" value="1"/>
</dbReference>
<comment type="similarity">
    <text evidence="3 11">Belongs to the peptidase S54 family.</text>
</comment>
<dbReference type="OrthoDB" id="418595at2759"/>
<evidence type="ECO:0000256" key="10">
    <source>
        <dbReference type="ARBA" id="ARBA00023136"/>
    </source>
</evidence>
<evidence type="ECO:0000256" key="4">
    <source>
        <dbReference type="ARBA" id="ARBA00013039"/>
    </source>
</evidence>
<dbReference type="PANTHER" id="PTHR45840">
    <property type="entry name" value="RHOMBOID-RELATED PROTEIN"/>
    <property type="match status" value="1"/>
</dbReference>
<keyword evidence="8" id="KW-0720">Serine protease</keyword>
<accession>A0A7R8ZS66</accession>
<dbReference type="AlphaFoldDB" id="A0A7R8ZS66"/>
<evidence type="ECO:0000259" key="12">
    <source>
        <dbReference type="Pfam" id="PF01694"/>
    </source>
</evidence>
<dbReference type="GO" id="GO:0006508">
    <property type="term" value="P:proteolysis"/>
    <property type="evidence" value="ECO:0007669"/>
    <property type="project" value="UniProtKB-KW"/>
</dbReference>
<dbReference type="InterPro" id="IPR022764">
    <property type="entry name" value="Peptidase_S54_rhomboid_dom"/>
</dbReference>
<evidence type="ECO:0000256" key="11">
    <source>
        <dbReference type="PIRNR" id="PIRNR037470"/>
    </source>
</evidence>
<name>A0A7R8ZS66_9CRUS</name>
<feature type="domain" description="Peptidase S54 rhomboid" evidence="12">
    <location>
        <begin position="54"/>
        <end position="200"/>
    </location>
</feature>
<sequence length="250" mass="27590">MLDGKHSLTFEHLSPFFFLQLICFVYFAAVAGEVGHSSPVPIDSVFIYRPDKREEIWRFFLYMVLHAGWLHLIFNLLVQLLVGVPLEMVHGSLRIGTVYMAGVFAGSLATSVVDPNVFLVGASGGVYALLAAHIANVLMNYKQMEFGFVRILGAIVIASVDVGFAVYARYANHPHGPSVSYVAHFAGALAGLTIGFIVLKNFEQRLRDQITWWIALCVYMACTTFAIIYNLLRPNTSAFDFSDDLLGTAG</sequence>
<keyword evidence="10" id="KW-0472">Membrane</keyword>
<evidence type="ECO:0000256" key="1">
    <source>
        <dbReference type="ARBA" id="ARBA00000156"/>
    </source>
</evidence>
<dbReference type="InterPro" id="IPR035952">
    <property type="entry name" value="Rhomboid-like_sf"/>
</dbReference>
<dbReference type="InterPro" id="IPR017213">
    <property type="entry name" value="Peptidase_S54_rhomboid_met"/>
</dbReference>
<proteinExistence type="inferred from homology"/>
<dbReference type="InterPro" id="IPR051739">
    <property type="entry name" value="Rhomboid_IM_Serine_Proteases"/>
</dbReference>
<evidence type="ECO:0000256" key="5">
    <source>
        <dbReference type="ARBA" id="ARBA00022670"/>
    </source>
</evidence>
<comment type="catalytic activity">
    <reaction evidence="1">
        <text>Cleaves type-1 transmembrane domains using a catalytic dyad composed of serine and histidine that are contributed by different transmembrane domains.</text>
        <dbReference type="EC" id="3.4.21.105"/>
    </reaction>
</comment>
<evidence type="ECO:0000256" key="7">
    <source>
        <dbReference type="ARBA" id="ARBA00022801"/>
    </source>
</evidence>